<dbReference type="AlphaFoldDB" id="A0A0B6X097"/>
<dbReference type="GO" id="GO:0043772">
    <property type="term" value="F:acyl-phosphate glycerol-3-phosphate acyltransferase activity"/>
    <property type="evidence" value="ECO:0007669"/>
    <property type="project" value="UniProtKB-UniRule"/>
</dbReference>
<keyword evidence="6 10" id="KW-0443">Lipid metabolism</keyword>
<comment type="catalytic activity">
    <reaction evidence="10">
        <text>an acyl phosphate + sn-glycerol 3-phosphate = a 1-acyl-sn-glycero-3-phosphate + phosphate</text>
        <dbReference type="Rhea" id="RHEA:34075"/>
        <dbReference type="ChEBI" id="CHEBI:43474"/>
        <dbReference type="ChEBI" id="CHEBI:57597"/>
        <dbReference type="ChEBI" id="CHEBI:57970"/>
        <dbReference type="ChEBI" id="CHEBI:59918"/>
        <dbReference type="EC" id="2.3.1.275"/>
    </reaction>
</comment>
<dbReference type="UniPathway" id="UPA00085"/>
<feature type="transmembrane region" description="Helical" evidence="10">
    <location>
        <begin position="109"/>
        <end position="133"/>
    </location>
</feature>
<keyword evidence="3 10" id="KW-0808">Transferase</keyword>
<evidence type="ECO:0000313" key="12">
    <source>
        <dbReference type="Proteomes" id="UP000031518"/>
    </source>
</evidence>
<dbReference type="PANTHER" id="PTHR30309">
    <property type="entry name" value="INNER MEMBRANE PROTEIN YGIH"/>
    <property type="match status" value="1"/>
</dbReference>
<feature type="transmembrane region" description="Helical" evidence="10">
    <location>
        <begin position="140"/>
        <end position="160"/>
    </location>
</feature>
<proteinExistence type="inferred from homology"/>
<comment type="subunit">
    <text evidence="10">Probably interacts with PlsX.</text>
</comment>
<dbReference type="PANTHER" id="PTHR30309:SF0">
    <property type="entry name" value="GLYCEROL-3-PHOSPHATE ACYLTRANSFERASE-RELATED"/>
    <property type="match status" value="1"/>
</dbReference>
<dbReference type="SMART" id="SM01207">
    <property type="entry name" value="G3P_acyltransf"/>
    <property type="match status" value="1"/>
</dbReference>
<keyword evidence="4 10" id="KW-0812">Transmembrane</keyword>
<keyword evidence="2 10" id="KW-0444">Lipid biosynthesis</keyword>
<accession>A0A0B6X097</accession>
<keyword evidence="9 10" id="KW-1208">Phospholipid metabolism</keyword>
<dbReference type="Pfam" id="PF02660">
    <property type="entry name" value="G3P_acyltransf"/>
    <property type="match status" value="1"/>
</dbReference>
<dbReference type="RefSeq" id="WP_041976771.1">
    <property type="nucleotide sequence ID" value="NZ_CBXV010000007.1"/>
</dbReference>
<gene>
    <name evidence="10" type="primary">plsY</name>
    <name evidence="11" type="ORF">PYK22_01978</name>
</gene>
<evidence type="ECO:0000256" key="3">
    <source>
        <dbReference type="ARBA" id="ARBA00022679"/>
    </source>
</evidence>
<evidence type="ECO:0000256" key="4">
    <source>
        <dbReference type="ARBA" id="ARBA00022692"/>
    </source>
</evidence>
<feature type="transmembrane region" description="Helical" evidence="10">
    <location>
        <begin position="82"/>
        <end position="103"/>
    </location>
</feature>
<dbReference type="OrthoDB" id="9777124at2"/>
<reference evidence="11 12" key="1">
    <citation type="submission" date="2013-12" db="EMBL/GenBank/DDBJ databases">
        <authorList>
            <person name="Stott M."/>
        </authorList>
    </citation>
    <scope>NUCLEOTIDE SEQUENCE [LARGE SCALE GENOMIC DNA]</scope>
    <source>
        <strain evidence="11 12">K22</strain>
    </source>
</reference>
<keyword evidence="11" id="KW-0012">Acyltransferase</keyword>
<reference evidence="11 12" key="2">
    <citation type="submission" date="2015-01" db="EMBL/GenBank/DDBJ databases">
        <title>Complete genome sequence of Pyrinomonas methylaliphatogenes type strain K22T.</title>
        <authorList>
            <person name="Lee K.C.Y."/>
            <person name="Power J.F."/>
            <person name="Dunfield P.F."/>
            <person name="Morgan X.C."/>
            <person name="Huttenhower C."/>
            <person name="Stott M.B."/>
        </authorList>
    </citation>
    <scope>NUCLEOTIDE SEQUENCE [LARGE SCALE GENOMIC DNA]</scope>
    <source>
        <strain evidence="11 12">K22</strain>
    </source>
</reference>
<keyword evidence="12" id="KW-1185">Reference proteome</keyword>
<evidence type="ECO:0000256" key="9">
    <source>
        <dbReference type="ARBA" id="ARBA00023264"/>
    </source>
</evidence>
<feature type="transmembrane region" description="Helical" evidence="10">
    <location>
        <begin position="166"/>
        <end position="185"/>
    </location>
</feature>
<keyword evidence="7 10" id="KW-0472">Membrane</keyword>
<keyword evidence="8 10" id="KW-0594">Phospholipid biosynthesis</keyword>
<protein>
    <recommendedName>
        <fullName evidence="10">Glycerol-3-phosphate acyltransferase</fullName>
    </recommendedName>
    <alternativeName>
        <fullName evidence="10">Acyl-PO4 G3P acyltransferase</fullName>
    </alternativeName>
    <alternativeName>
        <fullName evidence="10">Acyl-phosphate--glycerol-3-phosphate acyltransferase</fullName>
    </alternativeName>
    <alternativeName>
        <fullName evidence="10">G3P acyltransferase</fullName>
        <shortName evidence="10">GPAT</shortName>
        <ecNumber evidence="10">2.3.1.275</ecNumber>
    </alternativeName>
    <alternativeName>
        <fullName evidence="10">Lysophosphatidic acid synthase</fullName>
        <shortName evidence="10">LPA synthase</shortName>
    </alternativeName>
</protein>
<name>A0A0B6X097_9BACT</name>
<dbReference type="GO" id="GO:0008654">
    <property type="term" value="P:phospholipid biosynthetic process"/>
    <property type="evidence" value="ECO:0007669"/>
    <property type="project" value="UniProtKB-UniRule"/>
</dbReference>
<dbReference type="EMBL" id="CBXV010000007">
    <property type="protein sequence ID" value="CDM65969.1"/>
    <property type="molecule type" value="Genomic_DNA"/>
</dbReference>
<evidence type="ECO:0000256" key="2">
    <source>
        <dbReference type="ARBA" id="ARBA00022516"/>
    </source>
</evidence>
<evidence type="ECO:0000256" key="5">
    <source>
        <dbReference type="ARBA" id="ARBA00022989"/>
    </source>
</evidence>
<dbReference type="HAMAP" id="MF_01043">
    <property type="entry name" value="PlsY"/>
    <property type="match status" value="1"/>
</dbReference>
<comment type="pathway">
    <text evidence="10">Lipid metabolism; phospholipid metabolism.</text>
</comment>
<comment type="subcellular location">
    <subcellularLocation>
        <location evidence="10">Cell membrane</location>
        <topology evidence="10">Multi-pass membrane protein</topology>
    </subcellularLocation>
</comment>
<dbReference type="GO" id="GO:0005886">
    <property type="term" value="C:plasma membrane"/>
    <property type="evidence" value="ECO:0007669"/>
    <property type="project" value="UniProtKB-SubCell"/>
</dbReference>
<dbReference type="STRING" id="454194.PYK22_01978"/>
<evidence type="ECO:0000256" key="8">
    <source>
        <dbReference type="ARBA" id="ARBA00023209"/>
    </source>
</evidence>
<keyword evidence="1 10" id="KW-1003">Cell membrane</keyword>
<evidence type="ECO:0000256" key="1">
    <source>
        <dbReference type="ARBA" id="ARBA00022475"/>
    </source>
</evidence>
<dbReference type="Proteomes" id="UP000031518">
    <property type="component" value="Unassembled WGS sequence"/>
</dbReference>
<keyword evidence="5 10" id="KW-1133">Transmembrane helix</keyword>
<evidence type="ECO:0000313" key="11">
    <source>
        <dbReference type="EMBL" id="CDM65969.1"/>
    </source>
</evidence>
<comment type="similarity">
    <text evidence="10">Belongs to the PlsY family.</text>
</comment>
<dbReference type="NCBIfam" id="TIGR00023">
    <property type="entry name" value="glycerol-3-phosphate 1-O-acyltransferase PlsY"/>
    <property type="match status" value="1"/>
</dbReference>
<dbReference type="InterPro" id="IPR003811">
    <property type="entry name" value="G3P_acylTferase_PlsY"/>
</dbReference>
<evidence type="ECO:0000256" key="6">
    <source>
        <dbReference type="ARBA" id="ARBA00023098"/>
    </source>
</evidence>
<comment type="function">
    <text evidence="10">Catalyzes the transfer of an acyl group from acyl-phosphate (acyl-PO(4)) to glycerol-3-phosphate (G3P) to form lysophosphatidic acid (LPA). This enzyme utilizes acyl-phosphate as fatty acyl donor, but not acyl-CoA or acyl-ACP.</text>
</comment>
<evidence type="ECO:0000256" key="10">
    <source>
        <dbReference type="HAMAP-Rule" id="MF_01043"/>
    </source>
</evidence>
<organism evidence="11 12">
    <name type="scientific">Pyrinomonas methylaliphatogenes</name>
    <dbReference type="NCBI Taxonomy" id="454194"/>
    <lineage>
        <taxon>Bacteria</taxon>
        <taxon>Pseudomonadati</taxon>
        <taxon>Acidobacteriota</taxon>
        <taxon>Blastocatellia</taxon>
        <taxon>Blastocatellales</taxon>
        <taxon>Pyrinomonadaceae</taxon>
        <taxon>Pyrinomonas</taxon>
    </lineage>
</organism>
<evidence type="ECO:0000256" key="7">
    <source>
        <dbReference type="ARBA" id="ARBA00023136"/>
    </source>
</evidence>
<sequence>MKALLIIISYLLGSIPFGYLIVRHVSGDDVRRSGSGGTGATNVARRAGKGAGFLTLALDAAKGAAAVAVARSILSRGGEVDWGVAMASIAVVIGHIFPLWLGFRGGKGVATGLGVLLVLSPMAVLVLAPIFVIIVWLTRYVSLGSITAAVLLPFVIWLLNSETARPIPLLTAASIISAVVILRHWGNIVRLLRRTENKLIWR</sequence>
<dbReference type="EC" id="2.3.1.275" evidence="10"/>